<dbReference type="PANTHER" id="PTHR30265">
    <property type="entry name" value="RHO-INTERACTING TRANSCRIPTION TERMINATION FACTOR NUSG"/>
    <property type="match status" value="1"/>
</dbReference>
<comment type="caution">
    <text evidence="5">The sequence shown here is derived from an EMBL/GenBank/DDBJ whole genome shotgun (WGS) entry which is preliminary data.</text>
</comment>
<dbReference type="Pfam" id="PF02357">
    <property type="entry name" value="NusG"/>
    <property type="match status" value="1"/>
</dbReference>
<dbReference type="InterPro" id="IPR036735">
    <property type="entry name" value="NGN_dom_sf"/>
</dbReference>
<evidence type="ECO:0000256" key="3">
    <source>
        <dbReference type="ARBA" id="ARBA00023163"/>
    </source>
</evidence>
<dbReference type="InterPro" id="IPR008991">
    <property type="entry name" value="Translation_prot_SH3-like_sf"/>
</dbReference>
<dbReference type="EMBL" id="JBHUGF010000010">
    <property type="protein sequence ID" value="MFD1990493.1"/>
    <property type="molecule type" value="Genomic_DNA"/>
</dbReference>
<dbReference type="Proteomes" id="UP001597403">
    <property type="component" value="Unassembled WGS sequence"/>
</dbReference>
<gene>
    <name evidence="5" type="primary">loaP</name>
    <name evidence="5" type="ORF">ACFSGI_11030</name>
</gene>
<evidence type="ECO:0000313" key="5">
    <source>
        <dbReference type="EMBL" id="MFD1990493.1"/>
    </source>
</evidence>
<dbReference type="InterPro" id="IPR043425">
    <property type="entry name" value="NusG-like"/>
</dbReference>
<organism evidence="5 6">
    <name type="scientific">Paenibacillus nicotianae</name>
    <dbReference type="NCBI Taxonomy" id="1526551"/>
    <lineage>
        <taxon>Bacteria</taxon>
        <taxon>Bacillati</taxon>
        <taxon>Bacillota</taxon>
        <taxon>Bacilli</taxon>
        <taxon>Bacillales</taxon>
        <taxon>Paenibacillaceae</taxon>
        <taxon>Paenibacillus</taxon>
    </lineage>
</organism>
<dbReference type="RefSeq" id="WP_204824180.1">
    <property type="nucleotide sequence ID" value="NZ_JBHUGF010000010.1"/>
</dbReference>
<dbReference type="NCBIfam" id="NF033641">
    <property type="entry name" value="antiterm_LoaP"/>
    <property type="match status" value="1"/>
</dbReference>
<dbReference type="CDD" id="cd08000">
    <property type="entry name" value="NGN"/>
    <property type="match status" value="1"/>
</dbReference>
<dbReference type="SUPFAM" id="SSF50104">
    <property type="entry name" value="Translation proteins SH3-like domain"/>
    <property type="match status" value="1"/>
</dbReference>
<sequence length="177" mass="20620">MSWYTFFVQTGKEDHIKQHIDRHYDDKQLKCMIPKKIIPEKRQGIVQDEVKVLFPGYIFVKTNRIQDVYHSIKTTPHVYYLVGSSSCTTGHTKEYFTKIPENQMEWLLQLFGHNHIIGYSDIMVLDKNVHVISGPLMGKEAIIRKIDKRKGRAKIEVQLLNDIRLIDVGIEILSPLS</sequence>
<name>A0ABW4UV35_9BACL</name>
<feature type="domain" description="NusG-like N-terminal" evidence="4">
    <location>
        <begin position="1"/>
        <end position="105"/>
    </location>
</feature>
<dbReference type="SUPFAM" id="SSF82679">
    <property type="entry name" value="N-utilization substance G protein NusG, N-terminal domain"/>
    <property type="match status" value="1"/>
</dbReference>
<evidence type="ECO:0000313" key="6">
    <source>
        <dbReference type="Proteomes" id="UP001597403"/>
    </source>
</evidence>
<dbReference type="Gene3D" id="3.30.70.940">
    <property type="entry name" value="NusG, N-terminal domain"/>
    <property type="match status" value="1"/>
</dbReference>
<accession>A0ABW4UV35</accession>
<keyword evidence="3" id="KW-0804">Transcription</keyword>
<dbReference type="PANTHER" id="PTHR30265:SF4">
    <property type="entry name" value="KOW MOTIF FAMILY PROTEIN, EXPRESSED"/>
    <property type="match status" value="1"/>
</dbReference>
<dbReference type="InterPro" id="IPR014722">
    <property type="entry name" value="Rib_uL2_dom2"/>
</dbReference>
<evidence type="ECO:0000256" key="2">
    <source>
        <dbReference type="ARBA" id="ARBA00023015"/>
    </source>
</evidence>
<reference evidence="6" key="1">
    <citation type="journal article" date="2019" name="Int. J. Syst. Evol. Microbiol.">
        <title>The Global Catalogue of Microorganisms (GCM) 10K type strain sequencing project: providing services to taxonomists for standard genome sequencing and annotation.</title>
        <authorList>
            <consortium name="The Broad Institute Genomics Platform"/>
            <consortium name="The Broad Institute Genome Sequencing Center for Infectious Disease"/>
            <person name="Wu L."/>
            <person name="Ma J."/>
        </authorList>
    </citation>
    <scope>NUCLEOTIDE SEQUENCE [LARGE SCALE GENOMIC DNA]</scope>
    <source>
        <strain evidence="6">CGMCC 1.15067</strain>
    </source>
</reference>
<evidence type="ECO:0000256" key="1">
    <source>
        <dbReference type="ARBA" id="ARBA00022814"/>
    </source>
</evidence>
<dbReference type="Gene3D" id="2.30.30.30">
    <property type="match status" value="1"/>
</dbReference>
<evidence type="ECO:0000259" key="4">
    <source>
        <dbReference type="Pfam" id="PF02357"/>
    </source>
</evidence>
<proteinExistence type="predicted"/>
<keyword evidence="6" id="KW-1185">Reference proteome</keyword>
<keyword evidence="1" id="KW-0889">Transcription antitermination</keyword>
<dbReference type="InterPro" id="IPR006645">
    <property type="entry name" value="NGN-like_dom"/>
</dbReference>
<keyword evidence="2" id="KW-0805">Transcription regulation</keyword>
<dbReference type="InterPro" id="IPR047663">
    <property type="entry name" value="Transcription_antiterm_LoaP"/>
</dbReference>
<protein>
    <submittedName>
        <fullName evidence="5">Antiterminator LoaP</fullName>
    </submittedName>
</protein>